<dbReference type="Gene3D" id="3.40.190.290">
    <property type="match status" value="1"/>
</dbReference>
<keyword evidence="4" id="KW-0804">Transcription</keyword>
<dbReference type="PROSITE" id="PS50931">
    <property type="entry name" value="HTH_LYSR"/>
    <property type="match status" value="1"/>
</dbReference>
<evidence type="ECO:0000259" key="5">
    <source>
        <dbReference type="PROSITE" id="PS50931"/>
    </source>
</evidence>
<dbReference type="InterPro" id="IPR000847">
    <property type="entry name" value="LysR_HTH_N"/>
</dbReference>
<dbReference type="Pfam" id="PF03466">
    <property type="entry name" value="LysR_substrate"/>
    <property type="match status" value="1"/>
</dbReference>
<organism evidence="6 7">
    <name type="scientific">Pseudomonas luteola</name>
    <dbReference type="NCBI Taxonomy" id="47886"/>
    <lineage>
        <taxon>Bacteria</taxon>
        <taxon>Pseudomonadati</taxon>
        <taxon>Pseudomonadota</taxon>
        <taxon>Gammaproteobacteria</taxon>
        <taxon>Pseudomonadales</taxon>
        <taxon>Pseudomonadaceae</taxon>
        <taxon>Pseudomonas</taxon>
    </lineage>
</organism>
<dbReference type="PANTHER" id="PTHR30419:SF2">
    <property type="entry name" value="LYSR FAMILY TRANSCRIPTIONAL REGULATOR"/>
    <property type="match status" value="1"/>
</dbReference>
<dbReference type="Pfam" id="PF00126">
    <property type="entry name" value="HTH_1"/>
    <property type="match status" value="1"/>
</dbReference>
<comment type="similarity">
    <text evidence="1">Belongs to the LysR transcriptional regulatory family.</text>
</comment>
<evidence type="ECO:0000256" key="4">
    <source>
        <dbReference type="ARBA" id="ARBA00023163"/>
    </source>
</evidence>
<dbReference type="InterPro" id="IPR050950">
    <property type="entry name" value="HTH-type_LysR_regulators"/>
</dbReference>
<dbReference type="EMBL" id="JADTXM010000018">
    <property type="protein sequence ID" value="MBH3441199.1"/>
    <property type="molecule type" value="Genomic_DNA"/>
</dbReference>
<gene>
    <name evidence="6" type="ORF">I5Q09_21185</name>
</gene>
<name>A0ABS0MZ05_PSELU</name>
<evidence type="ECO:0000313" key="7">
    <source>
        <dbReference type="Proteomes" id="UP000638986"/>
    </source>
</evidence>
<keyword evidence="3" id="KW-0238">DNA-binding</keyword>
<dbReference type="RefSeq" id="WP_019366137.1">
    <property type="nucleotide sequence ID" value="NZ_JADTXM010000018.1"/>
</dbReference>
<evidence type="ECO:0000313" key="6">
    <source>
        <dbReference type="EMBL" id="MBH3441199.1"/>
    </source>
</evidence>
<reference evidence="6 7" key="1">
    <citation type="submission" date="2020-11" db="EMBL/GenBank/DDBJ databases">
        <title>Enhanced detection system for hospital associated transmission using whole genome sequencing surveillance.</title>
        <authorList>
            <person name="Harrison L.H."/>
            <person name="Van Tyne D."/>
            <person name="Marsh J.W."/>
            <person name="Griffith M.P."/>
            <person name="Snyder D.J."/>
            <person name="Cooper V.S."/>
            <person name="Mustapha M."/>
        </authorList>
    </citation>
    <scope>NUCLEOTIDE SEQUENCE [LARGE SCALE GENOMIC DNA]</scope>
    <source>
        <strain evidence="6 7">PSB00013</strain>
    </source>
</reference>
<dbReference type="InterPro" id="IPR036388">
    <property type="entry name" value="WH-like_DNA-bd_sf"/>
</dbReference>
<keyword evidence="2" id="KW-0805">Transcription regulation</keyword>
<dbReference type="Proteomes" id="UP000638986">
    <property type="component" value="Unassembled WGS sequence"/>
</dbReference>
<evidence type="ECO:0000256" key="2">
    <source>
        <dbReference type="ARBA" id="ARBA00023015"/>
    </source>
</evidence>
<proteinExistence type="inferred from homology"/>
<comment type="caution">
    <text evidence="6">The sequence shown here is derived from an EMBL/GenBank/DDBJ whole genome shotgun (WGS) entry which is preliminary data.</text>
</comment>
<dbReference type="SUPFAM" id="SSF46785">
    <property type="entry name" value="Winged helix' DNA-binding domain"/>
    <property type="match status" value="1"/>
</dbReference>
<accession>A0ABS0MZ05</accession>
<sequence length="307" mass="34237">MRYDLVDLKLFIHIIETQSITAGAAKSHLSLASASARIKGMEETLGTALLERHRRGTVPTPAGRTLAHHAQAVLHQLEVMNGELGNHASGSRCRIRLLCNTAALTEHLPDLLSHFLLRHPQLDLDIEERSSYQIVESLTRRQSELGLLADHTAFNALESRPFRTDRLVVIAAKHSPFFVGRKAIQFEELLTQPFVGLTSTNALQQHLEEKAKQAGKWLALRVRVATLDALCSLVMQGIGIAIVPEATYRRSQLKKRLSMVRLQDTWATRLLYLCTYCFNALSPYAAELAEHILARSDLDAPGNESVR</sequence>
<dbReference type="PANTHER" id="PTHR30419">
    <property type="entry name" value="HTH-TYPE TRANSCRIPTIONAL REGULATOR YBHD"/>
    <property type="match status" value="1"/>
</dbReference>
<evidence type="ECO:0000256" key="3">
    <source>
        <dbReference type="ARBA" id="ARBA00023125"/>
    </source>
</evidence>
<dbReference type="InterPro" id="IPR036390">
    <property type="entry name" value="WH_DNA-bd_sf"/>
</dbReference>
<dbReference type="InterPro" id="IPR005119">
    <property type="entry name" value="LysR_subst-bd"/>
</dbReference>
<protein>
    <submittedName>
        <fullName evidence="6">LysR family transcriptional regulator</fullName>
    </submittedName>
</protein>
<dbReference type="Gene3D" id="1.10.10.10">
    <property type="entry name" value="Winged helix-like DNA-binding domain superfamily/Winged helix DNA-binding domain"/>
    <property type="match status" value="1"/>
</dbReference>
<evidence type="ECO:0000256" key="1">
    <source>
        <dbReference type="ARBA" id="ARBA00009437"/>
    </source>
</evidence>
<feature type="domain" description="HTH lysR-type" evidence="5">
    <location>
        <begin position="1"/>
        <end position="60"/>
    </location>
</feature>
<dbReference type="SUPFAM" id="SSF53850">
    <property type="entry name" value="Periplasmic binding protein-like II"/>
    <property type="match status" value="1"/>
</dbReference>